<name>A0A7R9Y0V6_9VIRI</name>
<organism evidence="2">
    <name type="scientific">Prasinoderma coloniale</name>
    <dbReference type="NCBI Taxonomy" id="156133"/>
    <lineage>
        <taxon>Eukaryota</taxon>
        <taxon>Viridiplantae</taxon>
        <taxon>Prasinodermophyta</taxon>
        <taxon>Prasinodermophyceae</taxon>
        <taxon>Prasinodermales</taxon>
        <taxon>Prasinodermaceae</taxon>
        <taxon>Prasinoderma</taxon>
    </lineage>
</organism>
<feature type="compositionally biased region" description="Low complexity" evidence="1">
    <location>
        <begin position="235"/>
        <end position="253"/>
    </location>
</feature>
<feature type="compositionally biased region" description="Acidic residues" evidence="1">
    <location>
        <begin position="254"/>
        <end position="271"/>
    </location>
</feature>
<sequence>MPAAAVAAAAGALLANGASARAQPWGAALADAVVRRPALADSSWDGTACDARDAPAARALLYLRQAQLRRAAGLPPPDAIASRAPRHLREWLTGRGANGTDGPPECMDGAPRECVSGDGTAACAWLHAGPATTAGVALEAAAEEWSDEAGAEECDVEDAIADALRADEPVVLTAEGFVAADVDTAGDAGADADGGSADEGSDEDESGSDDEVEDALDDDLFFEDEDGGDGDVDAGHVGAEGAAEGAEALMGAAELDDDYDAEASGSEGEEA</sequence>
<dbReference type="EMBL" id="HBDZ01007685">
    <property type="protein sequence ID" value="CAD8238892.1"/>
    <property type="molecule type" value="Transcribed_RNA"/>
</dbReference>
<evidence type="ECO:0000256" key="1">
    <source>
        <dbReference type="SAM" id="MobiDB-lite"/>
    </source>
</evidence>
<gene>
    <name evidence="2" type="ORF">PCOL08062_LOCUS5883</name>
</gene>
<proteinExistence type="predicted"/>
<accession>A0A7R9Y0V6</accession>
<protein>
    <submittedName>
        <fullName evidence="2">Uncharacterized protein</fullName>
    </submittedName>
</protein>
<dbReference type="AlphaFoldDB" id="A0A7R9Y0V6"/>
<feature type="compositionally biased region" description="Acidic residues" evidence="1">
    <location>
        <begin position="199"/>
        <end position="232"/>
    </location>
</feature>
<feature type="region of interest" description="Disordered" evidence="1">
    <location>
        <begin position="183"/>
        <end position="271"/>
    </location>
</feature>
<feature type="compositionally biased region" description="Low complexity" evidence="1">
    <location>
        <begin position="183"/>
        <end position="195"/>
    </location>
</feature>
<evidence type="ECO:0000313" key="2">
    <source>
        <dbReference type="EMBL" id="CAD8238892.1"/>
    </source>
</evidence>
<reference evidence="2" key="1">
    <citation type="submission" date="2021-01" db="EMBL/GenBank/DDBJ databases">
        <authorList>
            <person name="Corre E."/>
            <person name="Pelletier E."/>
            <person name="Niang G."/>
            <person name="Scheremetjew M."/>
            <person name="Finn R."/>
            <person name="Kale V."/>
            <person name="Holt S."/>
            <person name="Cochrane G."/>
            <person name="Meng A."/>
            <person name="Brown T."/>
            <person name="Cohen L."/>
        </authorList>
    </citation>
    <scope>NUCLEOTIDE SEQUENCE</scope>
    <source>
        <strain evidence="2">CCMP1413</strain>
    </source>
</reference>